<comment type="catalytic activity">
    <reaction evidence="1 15">
        <text>Hydrolysis of DNA containing ring-opened 7-methylguanine residues, releasing 2,6-diamino-4-hydroxy-5-(N-methyl)formamidopyrimidine.</text>
        <dbReference type="EC" id="3.2.2.23"/>
    </reaction>
</comment>
<dbReference type="HAMAP" id="MF_00103">
    <property type="entry name" value="Fapy_DNA_glycosyl"/>
    <property type="match status" value="1"/>
</dbReference>
<keyword evidence="10 15" id="KW-0234">DNA repair</keyword>
<dbReference type="PANTHER" id="PTHR22993">
    <property type="entry name" value="FORMAMIDOPYRIMIDINE-DNA GLYCOSYLASE"/>
    <property type="match status" value="1"/>
</dbReference>
<dbReference type="Gene3D" id="3.20.190.10">
    <property type="entry name" value="MutM-like, N-terminal"/>
    <property type="match status" value="1"/>
</dbReference>
<dbReference type="PROSITE" id="PS51068">
    <property type="entry name" value="FPG_CAT"/>
    <property type="match status" value="1"/>
</dbReference>
<evidence type="ECO:0000313" key="18">
    <source>
        <dbReference type="EMBL" id="HEA87646.1"/>
    </source>
</evidence>
<dbReference type="EMBL" id="DSTU01000004">
    <property type="protein sequence ID" value="HFJ53485.1"/>
    <property type="molecule type" value="Genomic_DNA"/>
</dbReference>
<dbReference type="EC" id="4.2.99.18" evidence="15"/>
<dbReference type="SUPFAM" id="SSF57716">
    <property type="entry name" value="Glucocorticoid receptor-like (DNA-binding domain)"/>
    <property type="match status" value="1"/>
</dbReference>
<dbReference type="Pfam" id="PF06831">
    <property type="entry name" value="H2TH"/>
    <property type="match status" value="1"/>
</dbReference>
<dbReference type="CDD" id="cd08966">
    <property type="entry name" value="EcFpg-like_N"/>
    <property type="match status" value="1"/>
</dbReference>
<dbReference type="GO" id="GO:0034039">
    <property type="term" value="F:8-oxo-7,8-dihydroguanine DNA N-glycosylase activity"/>
    <property type="evidence" value="ECO:0007669"/>
    <property type="project" value="TreeGrafter"/>
</dbReference>
<dbReference type="InterPro" id="IPR020629">
    <property type="entry name" value="FPG_Glyclase"/>
</dbReference>
<reference evidence="19" key="1">
    <citation type="journal article" date="2020" name="mSystems">
        <title>Genome- and Community-Level Interaction Insights into Carbon Utilization and Element Cycling Functions of Hydrothermarchaeota in Hydrothermal Sediment.</title>
        <authorList>
            <person name="Zhou Z."/>
            <person name="Liu Y."/>
            <person name="Xu W."/>
            <person name="Pan J."/>
            <person name="Luo Z.H."/>
            <person name="Li M."/>
        </authorList>
    </citation>
    <scope>NUCLEOTIDE SEQUENCE [LARGE SCALE GENOMIC DNA]</scope>
    <source>
        <strain evidence="18">SpSt-265</strain>
        <strain evidence="19">SpSt-465</strain>
    </source>
</reference>
<comment type="subunit">
    <text evidence="3 15">Monomer.</text>
</comment>
<keyword evidence="5 15" id="KW-0227">DNA damage</keyword>
<feature type="binding site" evidence="15">
    <location>
        <position position="155"/>
    </location>
    <ligand>
        <name>DNA</name>
        <dbReference type="ChEBI" id="CHEBI:16991"/>
    </ligand>
</feature>
<dbReference type="InterPro" id="IPR015886">
    <property type="entry name" value="H2TH_FPG"/>
</dbReference>
<feature type="binding site" evidence="15">
    <location>
        <position position="111"/>
    </location>
    <ligand>
        <name>DNA</name>
        <dbReference type="ChEBI" id="CHEBI:16991"/>
    </ligand>
</feature>
<dbReference type="NCBIfam" id="TIGR00577">
    <property type="entry name" value="fpg"/>
    <property type="match status" value="1"/>
</dbReference>
<keyword evidence="6 15" id="KW-0863">Zinc-finger</keyword>
<comment type="function">
    <text evidence="15">Involved in base excision repair of DNA damaged by oxidation or by mutagenic agents. Acts as DNA glycosylase that recognizes and removes damaged bases. Has a preference for oxidized purines, such as 7,8-dihydro-8-oxoguanine (8-oxoG). Has AP (apurinic/apyrimidinic) lyase activity and introduces nicks in the DNA strand. Cleaves the DNA backbone by beta-delta elimination to generate a single-strand break at the site of the removed base with both 3'- and 5'-phosphates.</text>
</comment>
<dbReference type="GO" id="GO:0006284">
    <property type="term" value="P:base-excision repair"/>
    <property type="evidence" value="ECO:0007669"/>
    <property type="project" value="InterPro"/>
</dbReference>
<dbReference type="PANTHER" id="PTHR22993:SF9">
    <property type="entry name" value="FORMAMIDOPYRIMIDINE-DNA GLYCOSYLASE"/>
    <property type="match status" value="1"/>
</dbReference>
<comment type="catalytic activity">
    <reaction evidence="14 15">
        <text>2'-deoxyribonucleotide-(2'-deoxyribose 5'-phosphate)-2'-deoxyribonucleotide-DNA = a 3'-end 2'-deoxyribonucleotide-(2,3-dehydro-2,3-deoxyribose 5'-phosphate)-DNA + a 5'-end 5'-phospho-2'-deoxyribonucleoside-DNA + H(+)</text>
        <dbReference type="Rhea" id="RHEA:66592"/>
        <dbReference type="Rhea" id="RHEA-COMP:13180"/>
        <dbReference type="Rhea" id="RHEA-COMP:16897"/>
        <dbReference type="Rhea" id="RHEA-COMP:17067"/>
        <dbReference type="ChEBI" id="CHEBI:15378"/>
        <dbReference type="ChEBI" id="CHEBI:136412"/>
        <dbReference type="ChEBI" id="CHEBI:157695"/>
        <dbReference type="ChEBI" id="CHEBI:167181"/>
        <dbReference type="EC" id="4.2.99.18"/>
    </reaction>
</comment>
<keyword evidence="4 15" id="KW-0479">Metal-binding</keyword>
<dbReference type="GO" id="GO:0003684">
    <property type="term" value="F:damaged DNA binding"/>
    <property type="evidence" value="ECO:0007669"/>
    <property type="project" value="InterPro"/>
</dbReference>
<comment type="caution">
    <text evidence="19">The sequence shown here is derived from an EMBL/GenBank/DDBJ whole genome shotgun (WGS) entry which is preliminary data.</text>
</comment>
<evidence type="ECO:0000256" key="11">
    <source>
        <dbReference type="ARBA" id="ARBA00023239"/>
    </source>
</evidence>
<dbReference type="InterPro" id="IPR000214">
    <property type="entry name" value="Znf_DNA_glyclase/AP_lyase"/>
</dbReference>
<dbReference type="PROSITE" id="PS01242">
    <property type="entry name" value="ZF_FPG_1"/>
    <property type="match status" value="1"/>
</dbReference>
<dbReference type="AlphaFoldDB" id="A0A7C3IWD6"/>
<dbReference type="Pfam" id="PF06827">
    <property type="entry name" value="zf-FPG_IleRS"/>
    <property type="match status" value="1"/>
</dbReference>
<feature type="active site" description="Proton donor; for delta-elimination activity" evidence="15">
    <location>
        <position position="266"/>
    </location>
</feature>
<feature type="active site" description="Proton donor" evidence="15">
    <location>
        <position position="3"/>
    </location>
</feature>
<evidence type="ECO:0000256" key="1">
    <source>
        <dbReference type="ARBA" id="ARBA00001668"/>
    </source>
</evidence>
<evidence type="ECO:0000313" key="19">
    <source>
        <dbReference type="EMBL" id="HFJ53485.1"/>
    </source>
</evidence>
<evidence type="ECO:0000256" key="2">
    <source>
        <dbReference type="ARBA" id="ARBA00009409"/>
    </source>
</evidence>
<keyword evidence="7 15" id="KW-0378">Hydrolase</keyword>
<dbReference type="SMART" id="SM01232">
    <property type="entry name" value="H2TH"/>
    <property type="match status" value="1"/>
</dbReference>
<evidence type="ECO:0000256" key="9">
    <source>
        <dbReference type="ARBA" id="ARBA00023125"/>
    </source>
</evidence>
<evidence type="ECO:0000256" key="13">
    <source>
        <dbReference type="ARBA" id="ARBA00023295"/>
    </source>
</evidence>
<dbReference type="InterPro" id="IPR012319">
    <property type="entry name" value="FPG_cat"/>
</dbReference>
<dbReference type="InterPro" id="IPR010663">
    <property type="entry name" value="Znf_FPG/IleRS"/>
</dbReference>
<evidence type="ECO:0000256" key="7">
    <source>
        <dbReference type="ARBA" id="ARBA00022801"/>
    </source>
</evidence>
<evidence type="ECO:0000256" key="12">
    <source>
        <dbReference type="ARBA" id="ARBA00023268"/>
    </source>
</evidence>
<dbReference type="GO" id="GO:0140078">
    <property type="term" value="F:class I DNA-(apurinic or apyrimidinic site) endonuclease activity"/>
    <property type="evidence" value="ECO:0007669"/>
    <property type="project" value="UniProtKB-EC"/>
</dbReference>
<evidence type="ECO:0000256" key="4">
    <source>
        <dbReference type="ARBA" id="ARBA00022723"/>
    </source>
</evidence>
<dbReference type="Gene3D" id="1.10.8.50">
    <property type="match status" value="1"/>
</dbReference>
<organism evidence="19">
    <name type="scientific">candidate division WOR-3 bacterium</name>
    <dbReference type="NCBI Taxonomy" id="2052148"/>
    <lineage>
        <taxon>Bacteria</taxon>
        <taxon>Bacteria division WOR-3</taxon>
    </lineage>
</organism>
<dbReference type="InterPro" id="IPR010979">
    <property type="entry name" value="Ribosomal_uS13-like_H2TH"/>
</dbReference>
<comment type="cofactor">
    <cofactor evidence="15">
        <name>Zn(2+)</name>
        <dbReference type="ChEBI" id="CHEBI:29105"/>
    </cofactor>
    <text evidence="15">Binds 1 zinc ion per subunit.</text>
</comment>
<protein>
    <recommendedName>
        <fullName evidence="15">Formamidopyrimidine-DNA glycosylase</fullName>
        <shortName evidence="15">Fapy-DNA glycosylase</shortName>
        <ecNumber evidence="15">3.2.2.23</ecNumber>
    </recommendedName>
    <alternativeName>
        <fullName evidence="15">DNA-(apurinic or apyrimidinic site) lyase MutM</fullName>
        <shortName evidence="15">AP lyase MutM</shortName>
        <ecNumber evidence="15">4.2.99.18</ecNumber>
    </alternativeName>
</protein>
<feature type="active site" description="Proton donor; for beta-elimination activity" evidence="15">
    <location>
        <position position="59"/>
    </location>
</feature>
<evidence type="ECO:0000259" key="16">
    <source>
        <dbReference type="PROSITE" id="PS51066"/>
    </source>
</evidence>
<comment type="caution">
    <text evidence="15">Lacks conserved residue(s) required for the propagation of feature annotation.</text>
</comment>
<feature type="domain" description="Formamidopyrimidine-DNA glycosylase catalytic" evidence="17">
    <location>
        <begin position="2"/>
        <end position="114"/>
    </location>
</feature>
<comment type="similarity">
    <text evidence="2 15">Belongs to the FPG family.</text>
</comment>
<evidence type="ECO:0000256" key="3">
    <source>
        <dbReference type="ARBA" id="ARBA00011245"/>
    </source>
</evidence>
<dbReference type="InterPro" id="IPR035937">
    <property type="entry name" value="FPG_N"/>
</dbReference>
<name>A0A7C3IWD6_UNCW3</name>
<keyword evidence="13 15" id="KW-0326">Glycosidase</keyword>
<keyword evidence="9 15" id="KW-0238">DNA-binding</keyword>
<evidence type="ECO:0000256" key="15">
    <source>
        <dbReference type="HAMAP-Rule" id="MF_00103"/>
    </source>
</evidence>
<evidence type="ECO:0000256" key="8">
    <source>
        <dbReference type="ARBA" id="ARBA00022833"/>
    </source>
</evidence>
<keyword evidence="12 15" id="KW-0511">Multifunctional enzyme</keyword>
<proteinExistence type="inferred from homology"/>
<keyword evidence="8 15" id="KW-0862">Zinc</keyword>
<feature type="active site" description="Schiff-base intermediate with DNA" evidence="15">
    <location>
        <position position="2"/>
    </location>
</feature>
<evidence type="ECO:0000256" key="14">
    <source>
        <dbReference type="ARBA" id="ARBA00044632"/>
    </source>
</evidence>
<dbReference type="NCBIfam" id="NF002211">
    <property type="entry name" value="PRK01103.1"/>
    <property type="match status" value="1"/>
</dbReference>
<dbReference type="SUPFAM" id="SSF46946">
    <property type="entry name" value="S13-like H2TH domain"/>
    <property type="match status" value="1"/>
</dbReference>
<dbReference type="InterPro" id="IPR015887">
    <property type="entry name" value="DNA_glyclase_Znf_dom_DNA_BS"/>
</dbReference>
<evidence type="ECO:0000259" key="17">
    <source>
        <dbReference type="PROSITE" id="PS51068"/>
    </source>
</evidence>
<evidence type="ECO:0000256" key="10">
    <source>
        <dbReference type="ARBA" id="ARBA00023204"/>
    </source>
</evidence>
<dbReference type="FunFam" id="1.10.8.50:FF:000003">
    <property type="entry name" value="Formamidopyrimidine-DNA glycosylase"/>
    <property type="match status" value="1"/>
</dbReference>
<dbReference type="EC" id="3.2.2.23" evidence="15"/>
<keyword evidence="11 15" id="KW-0456">Lyase</keyword>
<gene>
    <name evidence="15 19" type="primary">mutM</name>
    <name evidence="15" type="synonym">fpg</name>
    <name evidence="18" type="ORF">ENP94_06540</name>
    <name evidence="19" type="ORF">ENS16_02190</name>
</gene>
<dbReference type="Pfam" id="PF01149">
    <property type="entry name" value="Fapy_DNA_glyco"/>
    <property type="match status" value="1"/>
</dbReference>
<evidence type="ECO:0000256" key="5">
    <source>
        <dbReference type="ARBA" id="ARBA00022763"/>
    </source>
</evidence>
<accession>A0A7C3IWD6</accession>
<evidence type="ECO:0000256" key="6">
    <source>
        <dbReference type="ARBA" id="ARBA00022771"/>
    </source>
</evidence>
<dbReference type="EMBL" id="DSLG01000008">
    <property type="protein sequence ID" value="HEA87646.1"/>
    <property type="molecule type" value="Genomic_DNA"/>
</dbReference>
<dbReference type="PROSITE" id="PS51066">
    <property type="entry name" value="ZF_FPG_2"/>
    <property type="match status" value="1"/>
</dbReference>
<feature type="domain" description="FPG-type" evidence="16">
    <location>
        <begin position="242"/>
        <end position="276"/>
    </location>
</feature>
<dbReference type="GO" id="GO:0008270">
    <property type="term" value="F:zinc ion binding"/>
    <property type="evidence" value="ECO:0007669"/>
    <property type="project" value="UniProtKB-UniRule"/>
</dbReference>
<sequence>MPELPEVETVRRRLTPEVEGREIVGVVIRRPDIVGYPTVPKFRVGVLGRRITGVSRRGKYLVFYLSDERLLVVHLRLSGHLRVLNNGTPQRFERIRFRFSDGRSLVFIEPRVLGRVYLVAPEEVSGVLKGLSRLGKEPISREFSADYLQRQLAGRRTRIKSVIMDQRVCAGVGNIYSDEALFRAGISPMRPASSLSRQEVVKLTQALRKVIKAGIRYLGTTMSDERYLLPDGSRGRFGELLQIFGREGEVCSVCGTEIRRIKIGNRSSYYCPECQR</sequence>
<dbReference type="SUPFAM" id="SSF81624">
    <property type="entry name" value="N-terminal domain of MutM-like DNA repair proteins"/>
    <property type="match status" value="1"/>
</dbReference>
<dbReference type="SMART" id="SM00898">
    <property type="entry name" value="Fapy_DNA_glyco"/>
    <property type="match status" value="1"/>
</dbReference>